<dbReference type="GO" id="GO:0051959">
    <property type="term" value="F:dynein light intermediate chain binding"/>
    <property type="evidence" value="ECO:0007669"/>
    <property type="project" value="InterPro"/>
</dbReference>
<comment type="caution">
    <text evidence="2">The sequence shown here is derived from an EMBL/GenBank/DDBJ whole genome shotgun (WGS) entry which is preliminary data.</text>
</comment>
<dbReference type="GO" id="GO:0045505">
    <property type="term" value="F:dynein intermediate chain binding"/>
    <property type="evidence" value="ECO:0007669"/>
    <property type="project" value="InterPro"/>
</dbReference>
<feature type="domain" description="Dynein heavy chain AAA lid" evidence="1">
    <location>
        <begin position="47"/>
        <end position="80"/>
    </location>
</feature>
<organism evidence="2 3">
    <name type="scientific">Rotaria magnacalcarata</name>
    <dbReference type="NCBI Taxonomy" id="392030"/>
    <lineage>
        <taxon>Eukaryota</taxon>
        <taxon>Metazoa</taxon>
        <taxon>Spiralia</taxon>
        <taxon>Gnathifera</taxon>
        <taxon>Rotifera</taxon>
        <taxon>Eurotatoria</taxon>
        <taxon>Bdelloidea</taxon>
        <taxon>Philodinida</taxon>
        <taxon>Philodinidae</taxon>
        <taxon>Rotaria</taxon>
    </lineage>
</organism>
<dbReference type="InterPro" id="IPR026983">
    <property type="entry name" value="DHC"/>
</dbReference>
<reference evidence="2" key="1">
    <citation type="submission" date="2021-02" db="EMBL/GenBank/DDBJ databases">
        <authorList>
            <person name="Nowell W R."/>
        </authorList>
    </citation>
    <scope>NUCLEOTIDE SEQUENCE</scope>
</reference>
<dbReference type="GO" id="GO:0030286">
    <property type="term" value="C:dynein complex"/>
    <property type="evidence" value="ECO:0007669"/>
    <property type="project" value="InterPro"/>
</dbReference>
<dbReference type="Proteomes" id="UP000681967">
    <property type="component" value="Unassembled WGS sequence"/>
</dbReference>
<proteinExistence type="predicted"/>
<dbReference type="Gene3D" id="1.10.8.720">
    <property type="entry name" value="Region D6 of dynein motor"/>
    <property type="match status" value="1"/>
</dbReference>
<dbReference type="Pfam" id="PF18198">
    <property type="entry name" value="AAA_lid_11"/>
    <property type="match status" value="1"/>
</dbReference>
<dbReference type="GO" id="GO:0007018">
    <property type="term" value="P:microtubule-based movement"/>
    <property type="evidence" value="ECO:0007669"/>
    <property type="project" value="InterPro"/>
</dbReference>
<dbReference type="PANTHER" id="PTHR22878">
    <property type="entry name" value="DYNEIN HEAVY CHAIN 6, AXONEMAL-LIKE-RELATED"/>
    <property type="match status" value="1"/>
</dbReference>
<sequence>PKFPIGLLQLSIKYTAEPPQGIRAGLRRTFNGLTKEQQLESNPHDKWRPLLYTVAFLHTIVQERRKFGPLGWNIPYEYNQ</sequence>
<evidence type="ECO:0000259" key="1">
    <source>
        <dbReference type="Pfam" id="PF18198"/>
    </source>
</evidence>
<dbReference type="EMBL" id="CAJOBH010135325">
    <property type="protein sequence ID" value="CAF4778776.1"/>
    <property type="molecule type" value="Genomic_DNA"/>
</dbReference>
<dbReference type="InterPro" id="IPR042219">
    <property type="entry name" value="AAA_lid_11_sf"/>
</dbReference>
<accession>A0A8S3B0Q2</accession>
<dbReference type="PANTHER" id="PTHR22878:SF63">
    <property type="entry name" value="DYNEIN AXONEMAL HEAVY CHAIN 10"/>
    <property type="match status" value="1"/>
</dbReference>
<protein>
    <recommendedName>
        <fullName evidence="1">Dynein heavy chain AAA lid domain-containing protein</fullName>
    </recommendedName>
</protein>
<evidence type="ECO:0000313" key="2">
    <source>
        <dbReference type="EMBL" id="CAF4778776.1"/>
    </source>
</evidence>
<feature type="non-terminal residue" evidence="2">
    <location>
        <position position="80"/>
    </location>
</feature>
<feature type="non-terminal residue" evidence="2">
    <location>
        <position position="1"/>
    </location>
</feature>
<evidence type="ECO:0000313" key="3">
    <source>
        <dbReference type="Proteomes" id="UP000681967"/>
    </source>
</evidence>
<gene>
    <name evidence="2" type="ORF">BYL167_LOCUS47221</name>
</gene>
<dbReference type="AlphaFoldDB" id="A0A8S3B0Q2"/>
<name>A0A8S3B0Q2_9BILA</name>
<dbReference type="InterPro" id="IPR041658">
    <property type="entry name" value="AAA_lid_11"/>
</dbReference>